<keyword evidence="3" id="KW-0285">Flavoprotein</keyword>
<feature type="transmembrane region" description="Helical" evidence="6">
    <location>
        <begin position="6"/>
        <end position="27"/>
    </location>
</feature>
<dbReference type="Gene3D" id="3.40.462.20">
    <property type="match status" value="1"/>
</dbReference>
<dbReference type="InterPro" id="IPR036318">
    <property type="entry name" value="FAD-bd_PCMH-like_sf"/>
</dbReference>
<feature type="domain" description="FAD-binding PCMH-type" evidence="7">
    <location>
        <begin position="1"/>
        <end position="142"/>
    </location>
</feature>
<sequence>MGGDLYFTVCFVQCMVTGSLVIDCFYLRSMELSPCNRRLKVGAGVILGEVDKLLKPRNLFVPLGTFWGVGVVGLCLSGGWGWLNGKFGIPALSLIEIEMITSDGTLVVGTPHNSQSDLLWASRGAGGNFGVVLSVTLRVYPLDQYICRAQTAYVCPTNKSISQVMHNFVSVNESRVSPDFGSALLVLPCGGTAVEVVAVSSGNRSTRSIRIVEPFTQCGGWFRSAMELGPCDYYDDMQLITDDVVPDRGYVHTSSAIVDVIDEAIIAILIKYSRQVIPNKLSSINIMAFSENSYKGPSSAICGQPGGESLGTCLKPAGYWITIEGKWLRSDHPQGRGRVVEWCNQIKEELHTVCGNMFRTSTHTMGDDKVAFRVEDIFDKDAAKKLRHIKHKYDPTNMFRANKNIRLHAMPAHE</sequence>
<dbReference type="SUPFAM" id="SSF56176">
    <property type="entry name" value="FAD-binding/transporter-associated domain-like"/>
    <property type="match status" value="1"/>
</dbReference>
<comment type="similarity">
    <text evidence="2">Belongs to the oxygen-dependent FAD-linked oxidoreductase family.</text>
</comment>
<keyword evidence="6" id="KW-0812">Transmembrane</keyword>
<dbReference type="InterPro" id="IPR016169">
    <property type="entry name" value="FAD-bd_PCMH_sub2"/>
</dbReference>
<gene>
    <name evidence="8" type="ORF">QSP1433_LOCUS6276</name>
</gene>
<evidence type="ECO:0000256" key="2">
    <source>
        <dbReference type="ARBA" id="ARBA00005466"/>
    </source>
</evidence>
<dbReference type="GO" id="GO:0071949">
    <property type="term" value="F:FAD binding"/>
    <property type="evidence" value="ECO:0007669"/>
    <property type="project" value="InterPro"/>
</dbReference>
<dbReference type="Pfam" id="PF08031">
    <property type="entry name" value="BBE"/>
    <property type="match status" value="1"/>
</dbReference>
<evidence type="ECO:0000256" key="1">
    <source>
        <dbReference type="ARBA" id="ARBA00001974"/>
    </source>
</evidence>
<comment type="cofactor">
    <cofactor evidence="1">
        <name>FAD</name>
        <dbReference type="ChEBI" id="CHEBI:57692"/>
    </cofactor>
</comment>
<feature type="transmembrane region" description="Helical" evidence="6">
    <location>
        <begin position="59"/>
        <end position="83"/>
    </location>
</feature>
<dbReference type="PANTHER" id="PTHR42973:SF39">
    <property type="entry name" value="FAD-BINDING PCMH-TYPE DOMAIN-CONTAINING PROTEIN"/>
    <property type="match status" value="1"/>
</dbReference>
<evidence type="ECO:0000256" key="5">
    <source>
        <dbReference type="ARBA" id="ARBA00023002"/>
    </source>
</evidence>
<evidence type="ECO:0000256" key="3">
    <source>
        <dbReference type="ARBA" id="ARBA00022630"/>
    </source>
</evidence>
<dbReference type="InterPro" id="IPR050416">
    <property type="entry name" value="FAD-linked_Oxidoreductase"/>
</dbReference>
<keyword evidence="6" id="KW-0472">Membrane</keyword>
<dbReference type="InterPro" id="IPR016166">
    <property type="entry name" value="FAD-bd_PCMH"/>
</dbReference>
<proteinExistence type="inferred from homology"/>
<protein>
    <recommendedName>
        <fullName evidence="7">FAD-binding PCMH-type domain-containing protein</fullName>
    </recommendedName>
</protein>
<evidence type="ECO:0000256" key="6">
    <source>
        <dbReference type="SAM" id="Phobius"/>
    </source>
</evidence>
<keyword evidence="6" id="KW-1133">Transmembrane helix</keyword>
<dbReference type="InterPro" id="IPR012951">
    <property type="entry name" value="BBE"/>
</dbReference>
<reference evidence="8" key="1">
    <citation type="submission" date="2021-01" db="EMBL/GenBank/DDBJ databases">
        <authorList>
            <person name="Corre E."/>
            <person name="Pelletier E."/>
            <person name="Niang G."/>
            <person name="Scheremetjew M."/>
            <person name="Finn R."/>
            <person name="Kale V."/>
            <person name="Holt S."/>
            <person name="Cochrane G."/>
            <person name="Meng A."/>
            <person name="Brown T."/>
            <person name="Cohen L."/>
        </authorList>
    </citation>
    <scope>NUCLEOTIDE SEQUENCE</scope>
    <source>
        <strain evidence="8">NY070348D</strain>
    </source>
</reference>
<keyword evidence="5" id="KW-0560">Oxidoreductase</keyword>
<name>A0A7S2RRM3_9STRA</name>
<keyword evidence="4" id="KW-0274">FAD</keyword>
<evidence type="ECO:0000313" key="8">
    <source>
        <dbReference type="EMBL" id="CAD9678690.1"/>
    </source>
</evidence>
<accession>A0A7S2RRM3</accession>
<dbReference type="Gene3D" id="3.30.465.10">
    <property type="match status" value="1"/>
</dbReference>
<dbReference type="GO" id="GO:0016491">
    <property type="term" value="F:oxidoreductase activity"/>
    <property type="evidence" value="ECO:0007669"/>
    <property type="project" value="UniProtKB-KW"/>
</dbReference>
<dbReference type="InterPro" id="IPR006094">
    <property type="entry name" value="Oxid_FAD_bind_N"/>
</dbReference>
<dbReference type="AlphaFoldDB" id="A0A7S2RRM3"/>
<evidence type="ECO:0000259" key="7">
    <source>
        <dbReference type="PROSITE" id="PS51387"/>
    </source>
</evidence>
<dbReference type="EMBL" id="HBHK01010008">
    <property type="protein sequence ID" value="CAD9678690.1"/>
    <property type="molecule type" value="Transcribed_RNA"/>
</dbReference>
<dbReference type="PANTHER" id="PTHR42973">
    <property type="entry name" value="BINDING OXIDOREDUCTASE, PUTATIVE (AFU_ORTHOLOGUE AFUA_1G17690)-RELATED"/>
    <property type="match status" value="1"/>
</dbReference>
<dbReference type="Pfam" id="PF01565">
    <property type="entry name" value="FAD_binding_4"/>
    <property type="match status" value="1"/>
</dbReference>
<evidence type="ECO:0000256" key="4">
    <source>
        <dbReference type="ARBA" id="ARBA00022827"/>
    </source>
</evidence>
<organism evidence="8">
    <name type="scientific">Mucochytrium quahogii</name>
    <dbReference type="NCBI Taxonomy" id="96639"/>
    <lineage>
        <taxon>Eukaryota</taxon>
        <taxon>Sar</taxon>
        <taxon>Stramenopiles</taxon>
        <taxon>Bigyra</taxon>
        <taxon>Labyrinthulomycetes</taxon>
        <taxon>Thraustochytrida</taxon>
        <taxon>Thraustochytriidae</taxon>
        <taxon>Mucochytrium</taxon>
    </lineage>
</organism>
<dbReference type="PROSITE" id="PS51387">
    <property type="entry name" value="FAD_PCMH"/>
    <property type="match status" value="1"/>
</dbReference>